<evidence type="ECO:0000313" key="2">
    <source>
        <dbReference type="Proteomes" id="UP000828390"/>
    </source>
</evidence>
<proteinExistence type="predicted"/>
<reference evidence="1" key="1">
    <citation type="journal article" date="2019" name="bioRxiv">
        <title>The Genome of the Zebra Mussel, Dreissena polymorpha: A Resource for Invasive Species Research.</title>
        <authorList>
            <person name="McCartney M.A."/>
            <person name="Auch B."/>
            <person name="Kono T."/>
            <person name="Mallez S."/>
            <person name="Zhang Y."/>
            <person name="Obille A."/>
            <person name="Becker A."/>
            <person name="Abrahante J.E."/>
            <person name="Garbe J."/>
            <person name="Badalamenti J.P."/>
            <person name="Herman A."/>
            <person name="Mangelson H."/>
            <person name="Liachko I."/>
            <person name="Sullivan S."/>
            <person name="Sone E.D."/>
            <person name="Koren S."/>
            <person name="Silverstein K.A.T."/>
            <person name="Beckman K.B."/>
            <person name="Gohl D.M."/>
        </authorList>
    </citation>
    <scope>NUCLEOTIDE SEQUENCE</scope>
    <source>
        <strain evidence="1">Duluth1</strain>
        <tissue evidence="1">Whole animal</tissue>
    </source>
</reference>
<gene>
    <name evidence="1" type="ORF">DPMN_169447</name>
</gene>
<protein>
    <submittedName>
        <fullName evidence="1">Uncharacterized protein</fullName>
    </submittedName>
</protein>
<accession>A0A9D4DWS1</accession>
<dbReference type="EMBL" id="JAIWYP010000009">
    <property type="protein sequence ID" value="KAH3768235.1"/>
    <property type="molecule type" value="Genomic_DNA"/>
</dbReference>
<dbReference type="AlphaFoldDB" id="A0A9D4DWS1"/>
<evidence type="ECO:0000313" key="1">
    <source>
        <dbReference type="EMBL" id="KAH3768235.1"/>
    </source>
</evidence>
<keyword evidence="2" id="KW-1185">Reference proteome</keyword>
<comment type="caution">
    <text evidence="1">The sequence shown here is derived from an EMBL/GenBank/DDBJ whole genome shotgun (WGS) entry which is preliminary data.</text>
</comment>
<organism evidence="1 2">
    <name type="scientific">Dreissena polymorpha</name>
    <name type="common">Zebra mussel</name>
    <name type="synonym">Mytilus polymorpha</name>
    <dbReference type="NCBI Taxonomy" id="45954"/>
    <lineage>
        <taxon>Eukaryota</taxon>
        <taxon>Metazoa</taxon>
        <taxon>Spiralia</taxon>
        <taxon>Lophotrochozoa</taxon>
        <taxon>Mollusca</taxon>
        <taxon>Bivalvia</taxon>
        <taxon>Autobranchia</taxon>
        <taxon>Heteroconchia</taxon>
        <taxon>Euheterodonta</taxon>
        <taxon>Imparidentia</taxon>
        <taxon>Neoheterodontei</taxon>
        <taxon>Myida</taxon>
        <taxon>Dreissenoidea</taxon>
        <taxon>Dreissenidae</taxon>
        <taxon>Dreissena</taxon>
    </lineage>
</organism>
<dbReference type="Proteomes" id="UP000828390">
    <property type="component" value="Unassembled WGS sequence"/>
</dbReference>
<reference evidence="1" key="2">
    <citation type="submission" date="2020-11" db="EMBL/GenBank/DDBJ databases">
        <authorList>
            <person name="McCartney M.A."/>
            <person name="Auch B."/>
            <person name="Kono T."/>
            <person name="Mallez S."/>
            <person name="Becker A."/>
            <person name="Gohl D.M."/>
            <person name="Silverstein K.A.T."/>
            <person name="Koren S."/>
            <person name="Bechman K.B."/>
            <person name="Herman A."/>
            <person name="Abrahante J.E."/>
            <person name="Garbe J."/>
        </authorList>
    </citation>
    <scope>NUCLEOTIDE SEQUENCE</scope>
    <source>
        <strain evidence="1">Duluth1</strain>
        <tissue evidence="1">Whole animal</tissue>
    </source>
</reference>
<sequence>MYLKQRADMEKQVGDTGHVLETEGRHGEIGRGIQAMYLKQRADMEKQVGDTVYVLETEGRHGETGRGYRPCT</sequence>
<name>A0A9D4DWS1_DREPO</name>